<comment type="caution">
    <text evidence="1">The sequence shown here is derived from an EMBL/GenBank/DDBJ whole genome shotgun (WGS) entry which is preliminary data.</text>
</comment>
<organism evidence="1 2">
    <name type="scientific">Frankliniella fusca</name>
    <dbReference type="NCBI Taxonomy" id="407009"/>
    <lineage>
        <taxon>Eukaryota</taxon>
        <taxon>Metazoa</taxon>
        <taxon>Ecdysozoa</taxon>
        <taxon>Arthropoda</taxon>
        <taxon>Hexapoda</taxon>
        <taxon>Insecta</taxon>
        <taxon>Pterygota</taxon>
        <taxon>Neoptera</taxon>
        <taxon>Paraneoptera</taxon>
        <taxon>Thysanoptera</taxon>
        <taxon>Terebrantia</taxon>
        <taxon>Thripoidea</taxon>
        <taxon>Thripidae</taxon>
        <taxon>Frankliniella</taxon>
    </lineage>
</organism>
<reference evidence="1" key="1">
    <citation type="submission" date="2021-07" db="EMBL/GenBank/DDBJ databases">
        <authorList>
            <person name="Catto M.A."/>
            <person name="Jacobson A."/>
            <person name="Kennedy G."/>
            <person name="Labadie P."/>
            <person name="Hunt B.G."/>
            <person name="Srinivasan R."/>
        </authorList>
    </citation>
    <scope>NUCLEOTIDE SEQUENCE</scope>
    <source>
        <strain evidence="1">PL_HMW_Pooled</strain>
        <tissue evidence="1">Head</tissue>
    </source>
</reference>
<evidence type="ECO:0000313" key="1">
    <source>
        <dbReference type="EMBL" id="KAK3918158.1"/>
    </source>
</evidence>
<name>A0AAE1HBW2_9NEOP</name>
<dbReference type="Proteomes" id="UP001219518">
    <property type="component" value="Unassembled WGS sequence"/>
</dbReference>
<keyword evidence="2" id="KW-1185">Reference proteome</keyword>
<gene>
    <name evidence="1" type="ORF">KUF71_007579</name>
</gene>
<accession>A0AAE1HBW2</accession>
<dbReference type="AlphaFoldDB" id="A0AAE1HBW2"/>
<dbReference type="EMBL" id="JAHWGI010000886">
    <property type="protein sequence ID" value="KAK3918158.1"/>
    <property type="molecule type" value="Genomic_DNA"/>
</dbReference>
<reference evidence="1" key="2">
    <citation type="journal article" date="2023" name="BMC Genomics">
        <title>Pest status, molecular evolution, and epigenetic factors derived from the genome assembly of Frankliniella fusca, a thysanopteran phytovirus vector.</title>
        <authorList>
            <person name="Catto M.A."/>
            <person name="Labadie P.E."/>
            <person name="Jacobson A.L."/>
            <person name="Kennedy G.G."/>
            <person name="Srinivasan R."/>
            <person name="Hunt B.G."/>
        </authorList>
    </citation>
    <scope>NUCLEOTIDE SEQUENCE</scope>
    <source>
        <strain evidence="1">PL_HMW_Pooled</strain>
    </source>
</reference>
<evidence type="ECO:0000313" key="2">
    <source>
        <dbReference type="Proteomes" id="UP001219518"/>
    </source>
</evidence>
<proteinExistence type="predicted"/>
<sequence>MKVLSAYLEMGFVDAKKNTIECAIDSNSKKYIRSFTLVLRYENIYGSMFHHREDEKLNVTDRCALSDCELQIVFWKLRSELSECLEERRLRCHGKRYGDKQHSGYGLLPVSCLRISPGHNASTKVTDQKSLELCIPFKFRKTYKSARKRLPVSAIT</sequence>
<protein>
    <submittedName>
        <fullName evidence="1">Coiled-coil domain-containing protein 191</fullName>
    </submittedName>
</protein>